<dbReference type="InterPro" id="IPR000863">
    <property type="entry name" value="Sulfotransferase_dom"/>
</dbReference>
<dbReference type="EMBL" id="KB308612">
    <property type="protein sequence ID" value="ELT97289.1"/>
    <property type="molecule type" value="Genomic_DNA"/>
</dbReference>
<evidence type="ECO:0000259" key="2">
    <source>
        <dbReference type="Pfam" id="PF00685"/>
    </source>
</evidence>
<dbReference type="PANTHER" id="PTHR45964:SF5">
    <property type="entry name" value="WSCD FAMILY MEMBER CG9164"/>
    <property type="match status" value="1"/>
</dbReference>
<evidence type="ECO:0000313" key="5">
    <source>
        <dbReference type="Proteomes" id="UP000014760"/>
    </source>
</evidence>
<gene>
    <name evidence="3" type="ORF">CAPTEDRAFT_199348</name>
</gene>
<dbReference type="EnsemblMetazoa" id="CapteT199348">
    <property type="protein sequence ID" value="CapteP199348"/>
    <property type="gene ID" value="CapteG199348"/>
</dbReference>
<dbReference type="Gene3D" id="3.40.50.300">
    <property type="entry name" value="P-loop containing nucleotide triphosphate hydrolases"/>
    <property type="match status" value="1"/>
</dbReference>
<feature type="domain" description="Sulfotransferase" evidence="2">
    <location>
        <begin position="46"/>
        <end position="172"/>
    </location>
</feature>
<evidence type="ECO:0000256" key="1">
    <source>
        <dbReference type="ARBA" id="ARBA00010236"/>
    </source>
</evidence>
<accession>R7TUE3</accession>
<dbReference type="PANTHER" id="PTHR45964">
    <property type="entry name" value="WSCD FAMILY MEMBER CG9164"/>
    <property type="match status" value="1"/>
</dbReference>
<protein>
    <recommendedName>
        <fullName evidence="2">Sulfotransferase domain-containing protein</fullName>
    </recommendedName>
</protein>
<evidence type="ECO:0000313" key="4">
    <source>
        <dbReference type="EnsemblMetazoa" id="CapteP199348"/>
    </source>
</evidence>
<dbReference type="OrthoDB" id="6351622at2759"/>
<dbReference type="STRING" id="283909.R7TUE3"/>
<dbReference type="InterPro" id="IPR051589">
    <property type="entry name" value="Sialate-O-sulfotransferase"/>
</dbReference>
<dbReference type="InterPro" id="IPR027417">
    <property type="entry name" value="P-loop_NTPase"/>
</dbReference>
<dbReference type="OMA" id="TDEHINI"/>
<sequence>MDGKKVHNFFLPIIGHNKMIDGVFTGSIYKDPDLRIPFPGEGKHGSSVSAIKTHWPLFAQEQDLLDYARIILVVRDPEDAIRSSYVFHKSGENHTGLLNENWEVKDWSTYLDSCLQEWESFHEFWINHALSHRLPLLVLNYAAMKTDINSTVYKMAAFLDAPLSEERARCVLANQEGGFHRVKHGRVEEILPSTETQRQESMRMAARMRTIIGKCLSERHCDTNEHSMTLPSQ</sequence>
<dbReference type="AlphaFoldDB" id="R7TUE3"/>
<dbReference type="GO" id="GO:0008146">
    <property type="term" value="F:sulfotransferase activity"/>
    <property type="evidence" value="ECO:0007669"/>
    <property type="project" value="InterPro"/>
</dbReference>
<reference evidence="4" key="3">
    <citation type="submission" date="2015-06" db="UniProtKB">
        <authorList>
            <consortium name="EnsemblMetazoa"/>
        </authorList>
    </citation>
    <scope>IDENTIFICATION</scope>
</reference>
<reference evidence="3 5" key="2">
    <citation type="journal article" date="2013" name="Nature">
        <title>Insights into bilaterian evolution from three spiralian genomes.</title>
        <authorList>
            <person name="Simakov O."/>
            <person name="Marletaz F."/>
            <person name="Cho S.J."/>
            <person name="Edsinger-Gonzales E."/>
            <person name="Havlak P."/>
            <person name="Hellsten U."/>
            <person name="Kuo D.H."/>
            <person name="Larsson T."/>
            <person name="Lv J."/>
            <person name="Arendt D."/>
            <person name="Savage R."/>
            <person name="Osoegawa K."/>
            <person name="de Jong P."/>
            <person name="Grimwood J."/>
            <person name="Chapman J.A."/>
            <person name="Shapiro H."/>
            <person name="Aerts A."/>
            <person name="Otillar R.P."/>
            <person name="Terry A.Y."/>
            <person name="Boore J.L."/>
            <person name="Grigoriev I.V."/>
            <person name="Lindberg D.R."/>
            <person name="Seaver E.C."/>
            <person name="Weisblat D.A."/>
            <person name="Putnam N.H."/>
            <person name="Rokhsar D.S."/>
        </authorList>
    </citation>
    <scope>NUCLEOTIDE SEQUENCE</scope>
    <source>
        <strain evidence="3 5">I ESC-2004</strain>
    </source>
</reference>
<proteinExistence type="inferred from homology"/>
<dbReference type="Pfam" id="PF00685">
    <property type="entry name" value="Sulfotransfer_1"/>
    <property type="match status" value="1"/>
</dbReference>
<dbReference type="HOGENOM" id="CLU_1316518_0_0_1"/>
<organism evidence="3">
    <name type="scientific">Capitella teleta</name>
    <name type="common">Polychaete worm</name>
    <dbReference type="NCBI Taxonomy" id="283909"/>
    <lineage>
        <taxon>Eukaryota</taxon>
        <taxon>Metazoa</taxon>
        <taxon>Spiralia</taxon>
        <taxon>Lophotrochozoa</taxon>
        <taxon>Annelida</taxon>
        <taxon>Polychaeta</taxon>
        <taxon>Sedentaria</taxon>
        <taxon>Scolecida</taxon>
        <taxon>Capitellidae</taxon>
        <taxon>Capitella</taxon>
    </lineage>
</organism>
<reference evidence="5" key="1">
    <citation type="submission" date="2012-12" db="EMBL/GenBank/DDBJ databases">
        <authorList>
            <person name="Hellsten U."/>
            <person name="Grimwood J."/>
            <person name="Chapman J.A."/>
            <person name="Shapiro H."/>
            <person name="Aerts A."/>
            <person name="Otillar R.P."/>
            <person name="Terry A.Y."/>
            <person name="Boore J.L."/>
            <person name="Simakov O."/>
            <person name="Marletaz F."/>
            <person name="Cho S.-J."/>
            <person name="Edsinger-Gonzales E."/>
            <person name="Havlak P."/>
            <person name="Kuo D.-H."/>
            <person name="Larsson T."/>
            <person name="Lv J."/>
            <person name="Arendt D."/>
            <person name="Savage R."/>
            <person name="Osoegawa K."/>
            <person name="de Jong P."/>
            <person name="Lindberg D.R."/>
            <person name="Seaver E.C."/>
            <person name="Weisblat D.A."/>
            <person name="Putnam N.H."/>
            <person name="Grigoriev I.V."/>
            <person name="Rokhsar D.S."/>
        </authorList>
    </citation>
    <scope>NUCLEOTIDE SEQUENCE</scope>
    <source>
        <strain evidence="5">I ESC-2004</strain>
    </source>
</reference>
<name>R7TUE3_CAPTE</name>
<dbReference type="EMBL" id="AMQN01010988">
    <property type="status" value="NOT_ANNOTATED_CDS"/>
    <property type="molecule type" value="Genomic_DNA"/>
</dbReference>
<evidence type="ECO:0000313" key="3">
    <source>
        <dbReference type="EMBL" id="ELT97289.1"/>
    </source>
</evidence>
<comment type="similarity">
    <text evidence="1">Belongs to the WSCD family.</text>
</comment>
<dbReference type="Proteomes" id="UP000014760">
    <property type="component" value="Unassembled WGS sequence"/>
</dbReference>
<dbReference type="SUPFAM" id="SSF52540">
    <property type="entry name" value="P-loop containing nucleoside triphosphate hydrolases"/>
    <property type="match status" value="1"/>
</dbReference>
<keyword evidence="5" id="KW-1185">Reference proteome</keyword>